<reference evidence="2" key="1">
    <citation type="journal article" date="2020" name="Stud. Mycol.">
        <title>101 Dothideomycetes genomes: a test case for predicting lifestyles and emergence of pathogens.</title>
        <authorList>
            <person name="Haridas S."/>
            <person name="Albert R."/>
            <person name="Binder M."/>
            <person name="Bloem J."/>
            <person name="Labutti K."/>
            <person name="Salamov A."/>
            <person name="Andreopoulos B."/>
            <person name="Baker S."/>
            <person name="Barry K."/>
            <person name="Bills G."/>
            <person name="Bluhm B."/>
            <person name="Cannon C."/>
            <person name="Castanera R."/>
            <person name="Culley D."/>
            <person name="Daum C."/>
            <person name="Ezra D."/>
            <person name="Gonzalez J."/>
            <person name="Henrissat B."/>
            <person name="Kuo A."/>
            <person name="Liang C."/>
            <person name="Lipzen A."/>
            <person name="Lutzoni F."/>
            <person name="Magnuson J."/>
            <person name="Mondo S."/>
            <person name="Nolan M."/>
            <person name="Ohm R."/>
            <person name="Pangilinan J."/>
            <person name="Park H.-J."/>
            <person name="Ramirez L."/>
            <person name="Alfaro M."/>
            <person name="Sun H."/>
            <person name="Tritt A."/>
            <person name="Yoshinaga Y."/>
            <person name="Zwiers L.-H."/>
            <person name="Turgeon B."/>
            <person name="Goodwin S."/>
            <person name="Spatafora J."/>
            <person name="Crous P."/>
            <person name="Grigoriev I."/>
        </authorList>
    </citation>
    <scope>NUCLEOTIDE SEQUENCE</scope>
    <source>
        <strain evidence="2">CBS 121167</strain>
    </source>
</reference>
<organism evidence="2 3">
    <name type="scientific">Aplosporella prunicola CBS 121167</name>
    <dbReference type="NCBI Taxonomy" id="1176127"/>
    <lineage>
        <taxon>Eukaryota</taxon>
        <taxon>Fungi</taxon>
        <taxon>Dikarya</taxon>
        <taxon>Ascomycota</taxon>
        <taxon>Pezizomycotina</taxon>
        <taxon>Dothideomycetes</taxon>
        <taxon>Dothideomycetes incertae sedis</taxon>
        <taxon>Botryosphaeriales</taxon>
        <taxon>Aplosporellaceae</taxon>
        <taxon>Aplosporella</taxon>
    </lineage>
</organism>
<evidence type="ECO:0000313" key="3">
    <source>
        <dbReference type="Proteomes" id="UP000799438"/>
    </source>
</evidence>
<keyword evidence="3" id="KW-1185">Reference proteome</keyword>
<dbReference type="RefSeq" id="XP_033393282.1">
    <property type="nucleotide sequence ID" value="XM_033546449.1"/>
</dbReference>
<accession>A0A6A6B3M0</accession>
<proteinExistence type="predicted"/>
<gene>
    <name evidence="2" type="ORF">K452DRAFT_361744</name>
</gene>
<dbReference type="Proteomes" id="UP000799438">
    <property type="component" value="Unassembled WGS sequence"/>
</dbReference>
<dbReference type="EMBL" id="ML995501">
    <property type="protein sequence ID" value="KAF2137567.1"/>
    <property type="molecule type" value="Genomic_DNA"/>
</dbReference>
<dbReference type="GeneID" id="54303955"/>
<name>A0A6A6B3M0_9PEZI</name>
<protein>
    <submittedName>
        <fullName evidence="2">Uncharacterized protein</fullName>
    </submittedName>
</protein>
<sequence>MVSSTRILQYTTRYRYLIVPIITFLLNTAQQDQSAHHDTDHFQQGPKATHSNRCTASITTSRESPTPSLPPLKDNSLPRLSYRHLSQTMPAIAAILHHASLRKKKAQPTTPPTPPTPRKPSVYPVHAAHSAHAAHAAHAAHP</sequence>
<evidence type="ECO:0000313" key="2">
    <source>
        <dbReference type="EMBL" id="KAF2137567.1"/>
    </source>
</evidence>
<dbReference type="AlphaFoldDB" id="A0A6A6B3M0"/>
<feature type="region of interest" description="Disordered" evidence="1">
    <location>
        <begin position="35"/>
        <end position="79"/>
    </location>
</feature>
<feature type="compositionally biased region" description="Polar residues" evidence="1">
    <location>
        <begin position="49"/>
        <end position="66"/>
    </location>
</feature>
<evidence type="ECO:0000256" key="1">
    <source>
        <dbReference type="SAM" id="MobiDB-lite"/>
    </source>
</evidence>
<feature type="compositionally biased region" description="Pro residues" evidence="1">
    <location>
        <begin position="109"/>
        <end position="118"/>
    </location>
</feature>
<feature type="region of interest" description="Disordered" evidence="1">
    <location>
        <begin position="99"/>
        <end position="123"/>
    </location>
</feature>